<dbReference type="Pfam" id="PF01546">
    <property type="entry name" value="Peptidase_M20"/>
    <property type="match status" value="1"/>
</dbReference>
<gene>
    <name evidence="4" type="primary">yxeP_2</name>
    <name evidence="4" type="ORF">NCTC10815_02583</name>
</gene>
<dbReference type="SUPFAM" id="SSF53187">
    <property type="entry name" value="Zn-dependent exopeptidases"/>
    <property type="match status" value="1"/>
</dbReference>
<dbReference type="PANTHER" id="PTHR11014:SF63">
    <property type="entry name" value="METALLOPEPTIDASE, PUTATIVE (AFU_ORTHOLOGUE AFUA_6G09600)-RELATED"/>
    <property type="match status" value="1"/>
</dbReference>
<evidence type="ECO:0000259" key="3">
    <source>
        <dbReference type="Pfam" id="PF07687"/>
    </source>
</evidence>
<dbReference type="SUPFAM" id="SSF55031">
    <property type="entry name" value="Bacterial exopeptidase dimerisation domain"/>
    <property type="match status" value="1"/>
</dbReference>
<feature type="binding site" evidence="2">
    <location>
        <position position="347"/>
    </location>
    <ligand>
        <name>Mn(2+)</name>
        <dbReference type="ChEBI" id="CHEBI:29035"/>
        <label>2</label>
    </ligand>
</feature>
<dbReference type="PIRSF" id="PIRSF005962">
    <property type="entry name" value="Pept_M20D_amidohydro"/>
    <property type="match status" value="1"/>
</dbReference>
<keyword evidence="2" id="KW-0479">Metal-binding</keyword>
<dbReference type="Proteomes" id="UP000254879">
    <property type="component" value="Unassembled WGS sequence"/>
</dbReference>
<keyword evidence="2" id="KW-0464">Manganese</keyword>
<dbReference type="NCBIfam" id="TIGR01891">
    <property type="entry name" value="amidohydrolases"/>
    <property type="match status" value="1"/>
</dbReference>
<evidence type="ECO:0000256" key="1">
    <source>
        <dbReference type="ARBA" id="ARBA00022801"/>
    </source>
</evidence>
<keyword evidence="1 4" id="KW-0378">Hydrolase</keyword>
<feature type="binding site" evidence="2">
    <location>
        <position position="131"/>
    </location>
    <ligand>
        <name>Mn(2+)</name>
        <dbReference type="ChEBI" id="CHEBI:29035"/>
        <label>2</label>
    </ligand>
</feature>
<feature type="binding site" evidence="2">
    <location>
        <position position="97"/>
    </location>
    <ligand>
        <name>Mn(2+)</name>
        <dbReference type="ChEBI" id="CHEBI:29035"/>
        <label>2</label>
    </ligand>
</feature>
<dbReference type="InterPro" id="IPR017439">
    <property type="entry name" value="Amidohydrolase"/>
</dbReference>
<name>A0A378MFV6_LISGR</name>
<dbReference type="EMBL" id="UGPG01000001">
    <property type="protein sequence ID" value="STY45208.1"/>
    <property type="molecule type" value="Genomic_DNA"/>
</dbReference>
<dbReference type="PANTHER" id="PTHR11014">
    <property type="entry name" value="PEPTIDASE M20 FAMILY MEMBER"/>
    <property type="match status" value="1"/>
</dbReference>
<comment type="cofactor">
    <cofactor evidence="2">
        <name>Mn(2+)</name>
        <dbReference type="ChEBI" id="CHEBI:29035"/>
    </cofactor>
    <text evidence="2">The Mn(2+) ion enhances activity.</text>
</comment>
<dbReference type="InterPro" id="IPR036264">
    <property type="entry name" value="Bact_exopeptidase_dim_dom"/>
</dbReference>
<dbReference type="GO" id="GO:0046872">
    <property type="term" value="F:metal ion binding"/>
    <property type="evidence" value="ECO:0007669"/>
    <property type="project" value="UniProtKB-KW"/>
</dbReference>
<evidence type="ECO:0000256" key="2">
    <source>
        <dbReference type="PIRSR" id="PIRSR005962-1"/>
    </source>
</evidence>
<accession>A0A378MFV6</accession>
<dbReference type="AlphaFoldDB" id="A0A378MFV6"/>
<feature type="domain" description="Peptidase M20 dimerisation" evidence="3">
    <location>
        <begin position="178"/>
        <end position="268"/>
    </location>
</feature>
<dbReference type="InterPro" id="IPR011650">
    <property type="entry name" value="Peptidase_M20_dimer"/>
</dbReference>
<organism evidence="4 5">
    <name type="scientific">Listeria grayi</name>
    <name type="common">Listeria murrayi</name>
    <dbReference type="NCBI Taxonomy" id="1641"/>
    <lineage>
        <taxon>Bacteria</taxon>
        <taxon>Bacillati</taxon>
        <taxon>Bacillota</taxon>
        <taxon>Bacilli</taxon>
        <taxon>Bacillales</taxon>
        <taxon>Listeriaceae</taxon>
        <taxon>Listeria</taxon>
    </lineage>
</organism>
<feature type="binding site" evidence="2">
    <location>
        <position position="155"/>
    </location>
    <ligand>
        <name>Mn(2+)</name>
        <dbReference type="ChEBI" id="CHEBI:29035"/>
        <label>2</label>
    </ligand>
</feature>
<dbReference type="GO" id="GO:0050118">
    <property type="term" value="F:N-acetyldiaminopimelate deacetylase activity"/>
    <property type="evidence" value="ECO:0007669"/>
    <property type="project" value="UniProtKB-ARBA"/>
</dbReference>
<evidence type="ECO:0000313" key="5">
    <source>
        <dbReference type="Proteomes" id="UP000254879"/>
    </source>
</evidence>
<dbReference type="Gene3D" id="3.40.630.10">
    <property type="entry name" value="Zn peptidases"/>
    <property type="match status" value="1"/>
</dbReference>
<proteinExistence type="predicted"/>
<sequence length="375" mass="40822">MSNLEERLTAVRRDLHQHPELSNQEFETTRKIRAFLEESAIPILDFPLKTGIIAEIAGDKPGKLIALRSDIDALPIQEQTELPFRSVHPGIMHACGHDIHTAALLGAALLLQEHRADLAGTVRFIFQPAEETSHGASSILQAGVLEGVAAIFGVHNDPSLPVGTFGTKTGALTASVDRFEVTITGKGAHAAKPNEGKDAISAGAELVQNLERIISRVISPASHAVISVTQFHSGSTWNVLPEQAYLEGTVRTFDQSVRQQIQAEMTRVTEGLAHLTDTEIRFNWYNGAPAINNDEALTELAFQVASELGLTTRELQEMAIGEDFAFYQEKVPGAFVMIGSESEFDLHHPKIEPNEAVILQAAHYFEAVALAYLAK</sequence>
<dbReference type="Gene3D" id="3.30.70.360">
    <property type="match status" value="1"/>
</dbReference>
<dbReference type="EC" id="3.-.-.-" evidence="4"/>
<reference evidence="4 5" key="1">
    <citation type="submission" date="2018-06" db="EMBL/GenBank/DDBJ databases">
        <authorList>
            <consortium name="Pathogen Informatics"/>
            <person name="Doyle S."/>
        </authorList>
    </citation>
    <scope>NUCLEOTIDE SEQUENCE [LARGE SCALE GENOMIC DNA]</scope>
    <source>
        <strain evidence="5">NCTC 10815</strain>
    </source>
</reference>
<evidence type="ECO:0000313" key="4">
    <source>
        <dbReference type="EMBL" id="STY45208.1"/>
    </source>
</evidence>
<dbReference type="FunFam" id="3.30.70.360:FF:000001">
    <property type="entry name" value="N-acetyldiaminopimelate deacetylase"/>
    <property type="match status" value="1"/>
</dbReference>
<dbReference type="Pfam" id="PF07687">
    <property type="entry name" value="M20_dimer"/>
    <property type="match status" value="1"/>
</dbReference>
<dbReference type="InterPro" id="IPR002933">
    <property type="entry name" value="Peptidase_M20"/>
</dbReference>
<feature type="binding site" evidence="2">
    <location>
        <position position="95"/>
    </location>
    <ligand>
        <name>Mn(2+)</name>
        <dbReference type="ChEBI" id="CHEBI:29035"/>
        <label>2</label>
    </ligand>
</feature>
<protein>
    <submittedName>
        <fullName evidence="4">Uncharacterized hydrolase YxeP</fullName>
        <ecNumber evidence="4">3.-.-.-</ecNumber>
    </submittedName>
</protein>
<dbReference type="RefSeq" id="WP_003757720.1">
    <property type="nucleotide sequence ID" value="NZ_CABKNG010000002.1"/>
</dbReference>
<dbReference type="GO" id="GO:0019877">
    <property type="term" value="P:diaminopimelate biosynthetic process"/>
    <property type="evidence" value="ECO:0007669"/>
    <property type="project" value="UniProtKB-ARBA"/>
</dbReference>